<dbReference type="AlphaFoldDB" id="A0A511HMH1"/>
<dbReference type="PANTHER" id="PTHR13696">
    <property type="entry name" value="P-LOOP CONTAINING NUCLEOSIDE TRIPHOSPHATE HYDROLASE"/>
    <property type="match status" value="1"/>
</dbReference>
<dbReference type="Pfam" id="PF13614">
    <property type="entry name" value="AAA_31"/>
    <property type="match status" value="1"/>
</dbReference>
<dbReference type="SUPFAM" id="SSF52540">
    <property type="entry name" value="P-loop containing nucleoside triphosphate hydrolases"/>
    <property type="match status" value="1"/>
</dbReference>
<dbReference type="InterPro" id="IPR025669">
    <property type="entry name" value="AAA_dom"/>
</dbReference>
<evidence type="ECO:0000313" key="3">
    <source>
        <dbReference type="EMBL" id="GEL74787.1"/>
    </source>
</evidence>
<comment type="caution">
    <text evidence="3">The sequence shown here is derived from an EMBL/GenBank/DDBJ whole genome shotgun (WGS) entry which is preliminary data.</text>
</comment>
<evidence type="ECO:0000256" key="1">
    <source>
        <dbReference type="SAM" id="MobiDB-lite"/>
    </source>
</evidence>
<gene>
    <name evidence="3" type="ORF">MVI01_65710</name>
</gene>
<proteinExistence type="predicted"/>
<dbReference type="EMBL" id="BJVY01000054">
    <property type="protein sequence ID" value="GEL74787.1"/>
    <property type="molecule type" value="Genomic_DNA"/>
</dbReference>
<dbReference type="PANTHER" id="PTHR13696:SF52">
    <property type="entry name" value="PARA FAMILY PROTEIN CT_582"/>
    <property type="match status" value="1"/>
</dbReference>
<sequence length="265" mass="28999">MRLLAGHPRLSLFEDKLANSWRDFKGGDAGGARVTNWITQFFAAVEKDFDYIFIDVGPSLGALNRSVLIGSDYMVVPMGCDIFSLIGVDNIADWLSSWKQLYATALGTALKEHKGLVTDFPVRASVTDSAQVVGYTVQQYITKTIREERRATKAYDKILKEVPVRIDAKLGAHFASGIDKDNVRLGDVPHMFSLVPLAQDAHVPIHRLTSADGLAGGQRTQLDQYKVFIKDLCERLLANLEGSPAAKEHGASPKAEVLAAKEGSK</sequence>
<feature type="domain" description="AAA" evidence="2">
    <location>
        <begin position="36"/>
        <end position="99"/>
    </location>
</feature>
<evidence type="ECO:0000313" key="4">
    <source>
        <dbReference type="Proteomes" id="UP000321224"/>
    </source>
</evidence>
<name>A0A511HMH1_9BACT</name>
<accession>A0A511HMH1</accession>
<dbReference type="InterPro" id="IPR027417">
    <property type="entry name" value="P-loop_NTPase"/>
</dbReference>
<dbReference type="InterPro" id="IPR050678">
    <property type="entry name" value="DNA_Partitioning_ATPase"/>
</dbReference>
<dbReference type="Gene3D" id="3.40.50.300">
    <property type="entry name" value="P-loop containing nucleotide triphosphate hydrolases"/>
    <property type="match status" value="1"/>
</dbReference>
<feature type="region of interest" description="Disordered" evidence="1">
    <location>
        <begin position="243"/>
        <end position="265"/>
    </location>
</feature>
<dbReference type="Proteomes" id="UP000321224">
    <property type="component" value="Unassembled WGS sequence"/>
</dbReference>
<dbReference type="CDD" id="cd02042">
    <property type="entry name" value="ParAB_family"/>
    <property type="match status" value="1"/>
</dbReference>
<reference evidence="3 4" key="1">
    <citation type="submission" date="2019-07" db="EMBL/GenBank/DDBJ databases">
        <title>Whole genome shotgun sequence of Myxococcus virescens NBRC 100334.</title>
        <authorList>
            <person name="Hosoyama A."/>
            <person name="Uohara A."/>
            <person name="Ohji S."/>
            <person name="Ichikawa N."/>
        </authorList>
    </citation>
    <scope>NUCLEOTIDE SEQUENCE [LARGE SCALE GENOMIC DNA]</scope>
    <source>
        <strain evidence="3 4">NBRC 100334</strain>
    </source>
</reference>
<evidence type="ECO:0000259" key="2">
    <source>
        <dbReference type="Pfam" id="PF13614"/>
    </source>
</evidence>
<protein>
    <recommendedName>
        <fullName evidence="2">AAA domain-containing protein</fullName>
    </recommendedName>
</protein>
<organism evidence="3 4">
    <name type="scientific">Myxococcus virescens</name>
    <dbReference type="NCBI Taxonomy" id="83456"/>
    <lineage>
        <taxon>Bacteria</taxon>
        <taxon>Pseudomonadati</taxon>
        <taxon>Myxococcota</taxon>
        <taxon>Myxococcia</taxon>
        <taxon>Myxococcales</taxon>
        <taxon>Cystobacterineae</taxon>
        <taxon>Myxococcaceae</taxon>
        <taxon>Myxococcus</taxon>
    </lineage>
</organism>